<sequence>MVLTAAASAVTYPTIYKWDLRLTYSWTRNLQYDTHHMAVGLQGLANREAPRVFLIFDDNDEIWFNRITEEGGVCHGWNVVNINNIQHYIELLSPYADGVVLYDQSPDTGVISTSLVATSAAAAQGCIALRNDPNSGVYKMLVTNSTGPQLPVKIDLTGKFTGSGTIWGTSRQSTGSAKCDAYIWLVENYIKQGKCDPAKLVYNMDLWGLKPEVRLDHAQLRNLDYAFSRKAVCFELSPWGDEPATDDPGQPVGTDLETFKEILDECNVQTGQSEMIKFCGFVNWAYKYTDYASVGGSHPPVASEWEIVRVISAYNAYMEGDALDMTYVSNTSFYNGLKPALSQNRYVQNPAPGYQDLVDRGFIDSAGNVVDNNYIMMYLGDYDQVSWMLYWLGCDRWQDAQRGNVYCNWALTPNSFDRAGVAMDYMYRTKSERDFFTGGDTGAGYIHPSQLYGQRYPSGYSSGVDIWQKHCEDYYRIFDYSITAWMLNAGSGPLKLEHADMYAPFSGDGIGFNDDLNSPILRSNVPVIERNGPDIYNDNIQASALGITPNSGVNFHWYRSILLYPNKLKELEDECNSLGYDYQFVDAFTFYYLLRHHLGGNNHYRASWTGDDIPDILETSQTYPARITVRNDGWDSWSRESNYWLAYTIVPRGVEPEHADYDSRGRFGIAEGTVVNSGESFTFDVDIAAPSQPGEYDIYYDMVRDGITWFSVANNIEWKQPLTVVDDVYTVDTDGDGMPDVTENEYGLLFWHPDDGVCGDAGYLEADVSGADGSPDCYVDINDIKKCTWYWLSQDQDCDITGPQLSPDGVVNIYDIAVIASQWLRCNDPQNINCW</sequence>
<organism evidence="3 4">
    <name type="scientific">Limihaloglobus sulfuriphilus</name>
    <dbReference type="NCBI Taxonomy" id="1851148"/>
    <lineage>
        <taxon>Bacteria</taxon>
        <taxon>Pseudomonadati</taxon>
        <taxon>Planctomycetota</taxon>
        <taxon>Phycisphaerae</taxon>
        <taxon>Sedimentisphaerales</taxon>
        <taxon>Sedimentisphaeraceae</taxon>
        <taxon>Limihaloglobus</taxon>
    </lineage>
</organism>
<dbReference type="Gene3D" id="3.20.20.490">
    <property type="entry name" value="GxGYxYP glycoside hydrolase, C-terminal domain"/>
    <property type="match status" value="1"/>
</dbReference>
<feature type="domain" description="GxGYxYP putative glycoside hydrolase first N-terminal" evidence="2">
    <location>
        <begin position="23"/>
        <end position="73"/>
    </location>
</feature>
<gene>
    <name evidence="3" type="ORF">SMSP2_02985</name>
</gene>
<dbReference type="Pfam" id="PF14323">
    <property type="entry name" value="GxGYxYP_C"/>
    <property type="match status" value="1"/>
</dbReference>
<evidence type="ECO:0000259" key="2">
    <source>
        <dbReference type="Pfam" id="PF16216"/>
    </source>
</evidence>
<dbReference type="EMBL" id="CP019646">
    <property type="protein sequence ID" value="AQQ72595.1"/>
    <property type="molecule type" value="Genomic_DNA"/>
</dbReference>
<evidence type="ECO:0000313" key="3">
    <source>
        <dbReference type="EMBL" id="AQQ72595.1"/>
    </source>
</evidence>
<feature type="domain" description="GxGYxYP putative glycoside hydrolase C-terminal" evidence="1">
    <location>
        <begin position="373"/>
        <end position="507"/>
    </location>
</feature>
<evidence type="ECO:0000259" key="1">
    <source>
        <dbReference type="Pfam" id="PF14323"/>
    </source>
</evidence>
<dbReference type="InterPro" id="IPR032626">
    <property type="entry name" value="GxGYxYP_N_1st"/>
</dbReference>
<dbReference type="Pfam" id="PF16216">
    <property type="entry name" value="GxGYxYP_N"/>
    <property type="match status" value="1"/>
</dbReference>
<dbReference type="PANTHER" id="PTHR37321:SF1">
    <property type="entry name" value="EXPORTED PROTEIN"/>
    <property type="match status" value="1"/>
</dbReference>
<dbReference type="InterPro" id="IPR013783">
    <property type="entry name" value="Ig-like_fold"/>
</dbReference>
<evidence type="ECO:0000313" key="4">
    <source>
        <dbReference type="Proteomes" id="UP000188181"/>
    </source>
</evidence>
<dbReference type="InterPro" id="IPR025832">
    <property type="entry name" value="GxGYxYP_C"/>
</dbReference>
<dbReference type="InterPro" id="IPR038410">
    <property type="entry name" value="GxGYxYP_C_sf"/>
</dbReference>
<accession>A0A1Q2MIQ8</accession>
<reference evidence="4" key="1">
    <citation type="submission" date="2017-02" db="EMBL/GenBank/DDBJ databases">
        <title>Comparative genomics and description of representatives of a novel lineage of planctomycetes thriving in anoxic sediments.</title>
        <authorList>
            <person name="Spring S."/>
            <person name="Bunk B."/>
            <person name="Sproer C."/>
        </authorList>
    </citation>
    <scope>NUCLEOTIDE SEQUENCE [LARGE SCALE GENOMIC DNA]</scope>
    <source>
        <strain evidence="4">SM-Chi-D1</strain>
    </source>
</reference>
<dbReference type="AlphaFoldDB" id="A0A1Q2MIQ8"/>
<dbReference type="PANTHER" id="PTHR37321">
    <property type="entry name" value="EXPORTED PROTEIN-RELATED"/>
    <property type="match status" value="1"/>
</dbReference>
<dbReference type="Proteomes" id="UP000188181">
    <property type="component" value="Chromosome"/>
</dbReference>
<name>A0A1Q2MIQ8_9BACT</name>
<dbReference type="Gene3D" id="2.60.40.10">
    <property type="entry name" value="Immunoglobulins"/>
    <property type="match status" value="1"/>
</dbReference>
<proteinExistence type="predicted"/>
<keyword evidence="4" id="KW-1185">Reference proteome</keyword>
<dbReference type="STRING" id="1851148.SMSP2_02985"/>
<protein>
    <submittedName>
        <fullName evidence="3">Uncharacterized protein</fullName>
    </submittedName>
</protein>
<dbReference type="KEGG" id="pbas:SMSP2_02985"/>